<gene>
    <name evidence="2" type="ORF">SMACR_01619</name>
</gene>
<accession>A0A8S9A1F1</accession>
<proteinExistence type="predicted"/>
<feature type="region of interest" description="Disordered" evidence="1">
    <location>
        <begin position="301"/>
        <end position="326"/>
    </location>
</feature>
<dbReference type="AlphaFoldDB" id="A0A8S9A1F1"/>
<feature type="compositionally biased region" description="Polar residues" evidence="1">
    <location>
        <begin position="226"/>
        <end position="239"/>
    </location>
</feature>
<sequence>MLSTLRTCFNIIRTIITMTTTNFGAFTSLLNGKHQTNELSINSMPASVKSAGSTGSSLPRERSITPRHVFTSLDEAHQAITTKATKQAAHSIANGAQPGSIPCESSAGSSVDAVYSNSTTNTDEHPAIESHHCPRHDGFSRGRRISPTHLRRHSSSLPSFSTRAPHYPGWDEMTPAARAHLHAEKDHVDDNTPDNSINTPRETGSTVENIVDQYLPSTTTDSSPSADGQQSHSTNNATVHYTLDKRETIEPPQTRENTTSVPFGRTSKLFRSHGPPPRVPQPPIPAVHPSTVLASPVIRNDLPEDHTSIPECSMSREHSWSTMSTASSGNVGELLDIADHNNVGTSAGYSKDNQYLEANHHESTNDRVAPEGTTGIGALSRAAFSMGGLTTDSDEDPFKYDRGSYTVFLQPSQEREVSEALHRVSGTSTIYPNETNHNGHAYTAHGPVGSAAPPMPPSTGLSYQNTAQRNINTPNKAAMKKLALRSYFPKHLQWDEDDEEFDDEFDDIDAVKTDRGDWETVGSNLGFAKTDRGDWETVESNLVAVKSDGGEWETVGSSIGQFNSHRAYASGTGFGTRFGLRTTGSSIADYSDTSSIRAESFGAFASTEKIVQHPMNGKHDNYVVRTLKGDSRPVFLPQPRIHRVNGYAQDSCRVFDQATTSSSQGSSTRAYLAEKLTAPFRSLTSSRNTDRRHPYGNSQSGPDSGHQLRRQGLRRLPPQTPRAHDSFQANTSIGPESPVQFSFPLIPLEEAARLQALKRRSDANEHSFQNSPQTRKNSLVSCLSWKASNKLTKKTAPSTPHTLPRKPLPTHCREPVSNHRVSIRMYNPNSTCQFHVLTVSQKTKLPATDRRQLACRP</sequence>
<evidence type="ECO:0000313" key="3">
    <source>
        <dbReference type="Proteomes" id="UP000433876"/>
    </source>
</evidence>
<feature type="region of interest" description="Disordered" evidence="1">
    <location>
        <begin position="97"/>
        <end position="142"/>
    </location>
</feature>
<organism evidence="2 3">
    <name type="scientific">Sordaria macrospora</name>
    <dbReference type="NCBI Taxonomy" id="5147"/>
    <lineage>
        <taxon>Eukaryota</taxon>
        <taxon>Fungi</taxon>
        <taxon>Dikarya</taxon>
        <taxon>Ascomycota</taxon>
        <taxon>Pezizomycotina</taxon>
        <taxon>Sordariomycetes</taxon>
        <taxon>Sordariomycetidae</taxon>
        <taxon>Sordariales</taxon>
        <taxon>Sordariaceae</taxon>
        <taxon>Sordaria</taxon>
    </lineage>
</organism>
<feature type="compositionally biased region" description="Basic and acidic residues" evidence="1">
    <location>
        <begin position="301"/>
        <end position="319"/>
    </location>
</feature>
<reference evidence="2 3" key="1">
    <citation type="submission" date="2017-07" db="EMBL/GenBank/DDBJ databases">
        <title>Genome sequence of the Sordaria macrospora wild type strain R19027.</title>
        <authorList>
            <person name="Nowrousian M."/>
            <person name="Teichert I."/>
            <person name="Kueck U."/>
        </authorList>
    </citation>
    <scope>NUCLEOTIDE SEQUENCE [LARGE SCALE GENOMIC DNA]</scope>
    <source>
        <strain evidence="2 3">R19027</strain>
        <tissue evidence="2">Mycelium</tissue>
    </source>
</reference>
<feature type="region of interest" description="Disordered" evidence="1">
    <location>
        <begin position="185"/>
        <end position="289"/>
    </location>
</feature>
<feature type="region of interest" description="Disordered" evidence="1">
    <location>
        <begin position="791"/>
        <end position="813"/>
    </location>
</feature>
<comment type="caution">
    <text evidence="2">The sequence shown here is derived from an EMBL/GenBank/DDBJ whole genome shotgun (WGS) entry which is preliminary data.</text>
</comment>
<feature type="compositionally biased region" description="Polar residues" evidence="1">
    <location>
        <begin position="791"/>
        <end position="801"/>
    </location>
</feature>
<name>A0A8S9A1F1_SORMA</name>
<feature type="compositionally biased region" description="Pro residues" evidence="1">
    <location>
        <begin position="274"/>
        <end position="286"/>
    </location>
</feature>
<evidence type="ECO:0000313" key="2">
    <source>
        <dbReference type="EMBL" id="KAA8635276.1"/>
    </source>
</evidence>
<dbReference type="Proteomes" id="UP000433876">
    <property type="component" value="Unassembled WGS sequence"/>
</dbReference>
<evidence type="ECO:0000256" key="1">
    <source>
        <dbReference type="SAM" id="MobiDB-lite"/>
    </source>
</evidence>
<feature type="compositionally biased region" description="Basic and acidic residues" evidence="1">
    <location>
        <begin position="122"/>
        <end position="140"/>
    </location>
</feature>
<feature type="compositionally biased region" description="Low complexity" evidence="1">
    <location>
        <begin position="216"/>
        <end position="225"/>
    </location>
</feature>
<feature type="region of interest" description="Disordered" evidence="1">
    <location>
        <begin position="679"/>
        <end position="738"/>
    </location>
</feature>
<dbReference type="EMBL" id="NMPR01000013">
    <property type="protein sequence ID" value="KAA8635276.1"/>
    <property type="molecule type" value="Genomic_DNA"/>
</dbReference>
<feature type="compositionally biased region" description="Polar residues" evidence="1">
    <location>
        <begin position="193"/>
        <end position="208"/>
    </location>
</feature>
<protein>
    <submittedName>
        <fullName evidence="2">Uncharacterized protein</fullName>
    </submittedName>
</protein>
<dbReference type="VEuPathDB" id="FungiDB:SMAC_01619"/>
<dbReference type="VEuPathDB" id="FungiDB:SMAC_01618"/>